<dbReference type="RefSeq" id="WP_050434204.1">
    <property type="nucleotide sequence ID" value="NZ_CP012159.1"/>
</dbReference>
<dbReference type="AlphaFoldDB" id="A0A0K1ENX7"/>
<dbReference type="CDD" id="cd12797">
    <property type="entry name" value="M23_peptidase"/>
    <property type="match status" value="1"/>
</dbReference>
<organism evidence="3 4">
    <name type="scientific">Chondromyces crocatus</name>
    <dbReference type="NCBI Taxonomy" id="52"/>
    <lineage>
        <taxon>Bacteria</taxon>
        <taxon>Pseudomonadati</taxon>
        <taxon>Myxococcota</taxon>
        <taxon>Polyangia</taxon>
        <taxon>Polyangiales</taxon>
        <taxon>Polyangiaceae</taxon>
        <taxon>Chondromyces</taxon>
    </lineage>
</organism>
<accession>A0A0K1ENX7</accession>
<sequence length="269" mass="28972">MTRTTLRLTDGYPDVSPFLNGEVKALQRELQRWGYAVKPDGRFGPSTQSAVKSFQRKQGLRDDGIVGTKTWGLLTAKQATQSTGGGFSTAVPPAQTPVISTGADGRFFPLSRIFSESWSKGAGAFGSGRNGRAHAGCDIYAPLGTWVHAIANGEVTLGPYYFYANTYAIEVNHGDFVARYGEVQKDSPVRKGDKVKAGQRIARVGHLVGISVKSDMLHLELYKGTASGALTVKGAASAKSPAGLPYQRRKDLMDPTPLLAQWRKNLPVD</sequence>
<protein>
    <recommendedName>
        <fullName evidence="5">Peptidase M23</fullName>
    </recommendedName>
</protein>
<dbReference type="InterPro" id="IPR011055">
    <property type="entry name" value="Dup_hybrid_motif"/>
</dbReference>
<keyword evidence="4" id="KW-1185">Reference proteome</keyword>
<evidence type="ECO:0000313" key="4">
    <source>
        <dbReference type="Proteomes" id="UP000067626"/>
    </source>
</evidence>
<dbReference type="Pfam" id="PF01551">
    <property type="entry name" value="Peptidase_M23"/>
    <property type="match status" value="1"/>
</dbReference>
<evidence type="ECO:0000313" key="3">
    <source>
        <dbReference type="EMBL" id="AKT42605.1"/>
    </source>
</evidence>
<evidence type="ECO:0008006" key="5">
    <source>
        <dbReference type="Google" id="ProtNLM"/>
    </source>
</evidence>
<dbReference type="InterPro" id="IPR016047">
    <property type="entry name" value="M23ase_b-sheet_dom"/>
</dbReference>
<dbReference type="PANTHER" id="PTHR21666">
    <property type="entry name" value="PEPTIDASE-RELATED"/>
    <property type="match status" value="1"/>
</dbReference>
<dbReference type="STRING" id="52.CMC5_068320"/>
<dbReference type="Gene3D" id="1.10.101.10">
    <property type="entry name" value="PGBD-like superfamily/PGBD"/>
    <property type="match status" value="1"/>
</dbReference>
<dbReference type="Proteomes" id="UP000067626">
    <property type="component" value="Chromosome"/>
</dbReference>
<reference evidence="3 4" key="1">
    <citation type="submission" date="2015-07" db="EMBL/GenBank/DDBJ databases">
        <title>Genome analysis of myxobacterium Chondromyces crocatus Cm c5 reveals a high potential for natural compound synthesis and the genetic basis for the loss of fruiting body formation.</title>
        <authorList>
            <person name="Zaburannyi N."/>
            <person name="Bunk B."/>
            <person name="Maier J."/>
            <person name="Overmann J."/>
            <person name="Mueller R."/>
        </authorList>
    </citation>
    <scope>NUCLEOTIDE SEQUENCE [LARGE SCALE GENOMIC DNA]</scope>
    <source>
        <strain evidence="3 4">Cm c5</strain>
    </source>
</reference>
<evidence type="ECO:0000259" key="1">
    <source>
        <dbReference type="Pfam" id="PF01471"/>
    </source>
</evidence>
<dbReference type="InterPro" id="IPR036366">
    <property type="entry name" value="PGBDSf"/>
</dbReference>
<dbReference type="SUPFAM" id="SSF51261">
    <property type="entry name" value="Duplicated hybrid motif"/>
    <property type="match status" value="1"/>
</dbReference>
<dbReference type="SUPFAM" id="SSF47090">
    <property type="entry name" value="PGBD-like"/>
    <property type="match status" value="1"/>
</dbReference>
<dbReference type="InterPro" id="IPR050570">
    <property type="entry name" value="Cell_wall_metabolism_enzyme"/>
</dbReference>
<evidence type="ECO:0000259" key="2">
    <source>
        <dbReference type="Pfam" id="PF01551"/>
    </source>
</evidence>
<dbReference type="Gene3D" id="2.70.70.10">
    <property type="entry name" value="Glucose Permease (Domain IIA)"/>
    <property type="match status" value="1"/>
</dbReference>
<gene>
    <name evidence="3" type="ORF">CMC5_068320</name>
</gene>
<feature type="domain" description="Peptidoglycan binding-like" evidence="1">
    <location>
        <begin position="21"/>
        <end position="74"/>
    </location>
</feature>
<dbReference type="Pfam" id="PF01471">
    <property type="entry name" value="PG_binding_1"/>
    <property type="match status" value="1"/>
</dbReference>
<proteinExistence type="predicted"/>
<dbReference type="InterPro" id="IPR036365">
    <property type="entry name" value="PGBD-like_sf"/>
</dbReference>
<name>A0A0K1ENX7_CHOCO</name>
<dbReference type="GO" id="GO:0004222">
    <property type="term" value="F:metalloendopeptidase activity"/>
    <property type="evidence" value="ECO:0007669"/>
    <property type="project" value="TreeGrafter"/>
</dbReference>
<feature type="domain" description="M23ase beta-sheet core" evidence="2">
    <location>
        <begin position="133"/>
        <end position="224"/>
    </location>
</feature>
<dbReference type="PANTHER" id="PTHR21666:SF270">
    <property type="entry name" value="MUREIN HYDROLASE ACTIVATOR ENVC"/>
    <property type="match status" value="1"/>
</dbReference>
<dbReference type="InterPro" id="IPR002477">
    <property type="entry name" value="Peptidoglycan-bd-like"/>
</dbReference>
<dbReference type="KEGG" id="ccro:CMC5_068320"/>
<dbReference type="EMBL" id="CP012159">
    <property type="protein sequence ID" value="AKT42605.1"/>
    <property type="molecule type" value="Genomic_DNA"/>
</dbReference>